<feature type="chain" id="PRO_5018531451" evidence="5">
    <location>
        <begin position="23"/>
        <end position="302"/>
    </location>
</feature>
<keyword evidence="3 4" id="KW-0408">Iron</keyword>
<feature type="signal peptide" evidence="5">
    <location>
        <begin position="1"/>
        <end position="22"/>
    </location>
</feature>
<evidence type="ECO:0000256" key="5">
    <source>
        <dbReference type="SAM" id="SignalP"/>
    </source>
</evidence>
<feature type="domain" description="Cytochrome c" evidence="6">
    <location>
        <begin position="188"/>
        <end position="297"/>
    </location>
</feature>
<evidence type="ECO:0000259" key="6">
    <source>
        <dbReference type="PROSITE" id="PS51007"/>
    </source>
</evidence>
<dbReference type="Pfam" id="PF00034">
    <property type="entry name" value="Cytochrom_C"/>
    <property type="match status" value="1"/>
</dbReference>
<dbReference type="GO" id="GO:0046872">
    <property type="term" value="F:metal ion binding"/>
    <property type="evidence" value="ECO:0007669"/>
    <property type="project" value="UniProtKB-KW"/>
</dbReference>
<name>A0A3A8ACE3_9HYPH</name>
<keyword evidence="5" id="KW-0732">Signal</keyword>
<evidence type="ECO:0000256" key="2">
    <source>
        <dbReference type="ARBA" id="ARBA00022723"/>
    </source>
</evidence>
<reference evidence="7 8" key="1">
    <citation type="journal article" date="2018" name="Int. J. Syst. Bacteriol.">
        <title>Oceaniradius stylonemae gen. nov., sp. nov., isolated from a red alga, Stylonema cornu-cervi.</title>
        <authorList>
            <person name="Jeong S."/>
        </authorList>
    </citation>
    <scope>NUCLEOTIDE SEQUENCE [LARGE SCALE GENOMIC DNA]</scope>
    <source>
        <strain evidence="7 8">StC1</strain>
    </source>
</reference>
<dbReference type="InterPro" id="IPR009056">
    <property type="entry name" value="Cyt_c-like_dom"/>
</dbReference>
<dbReference type="AlphaFoldDB" id="A0A3A8ACE3"/>
<protein>
    <submittedName>
        <fullName evidence="7">Cytochrome C</fullName>
    </submittedName>
</protein>
<dbReference type="Gene3D" id="1.10.760.10">
    <property type="entry name" value="Cytochrome c-like domain"/>
    <property type="match status" value="1"/>
</dbReference>
<dbReference type="InterPro" id="IPR051459">
    <property type="entry name" value="Cytochrome_c-type_DH"/>
</dbReference>
<organism evidence="7 8">
    <name type="scientific">Oceaniradius stylonematis</name>
    <dbReference type="NCBI Taxonomy" id="2184161"/>
    <lineage>
        <taxon>Bacteria</taxon>
        <taxon>Pseudomonadati</taxon>
        <taxon>Pseudomonadota</taxon>
        <taxon>Alphaproteobacteria</taxon>
        <taxon>Hyphomicrobiales</taxon>
        <taxon>Ahrensiaceae</taxon>
        <taxon>Oceaniradius</taxon>
    </lineage>
</organism>
<gene>
    <name evidence="7" type="ORF">DEM25_010435</name>
</gene>
<dbReference type="GO" id="GO:0009055">
    <property type="term" value="F:electron transfer activity"/>
    <property type="evidence" value="ECO:0007669"/>
    <property type="project" value="InterPro"/>
</dbReference>
<dbReference type="SUPFAM" id="SSF46626">
    <property type="entry name" value="Cytochrome c"/>
    <property type="match status" value="2"/>
</dbReference>
<keyword evidence="8" id="KW-1185">Reference proteome</keyword>
<evidence type="ECO:0000256" key="3">
    <source>
        <dbReference type="ARBA" id="ARBA00023004"/>
    </source>
</evidence>
<evidence type="ECO:0000313" key="8">
    <source>
        <dbReference type="Proteomes" id="UP000246132"/>
    </source>
</evidence>
<feature type="domain" description="Cytochrome c" evidence="6">
    <location>
        <begin position="34"/>
        <end position="142"/>
    </location>
</feature>
<evidence type="ECO:0000256" key="4">
    <source>
        <dbReference type="PROSITE-ProRule" id="PRU00433"/>
    </source>
</evidence>
<accession>A0A3A8ACE3</accession>
<proteinExistence type="predicted"/>
<dbReference type="EMBL" id="QFWV02000006">
    <property type="protein sequence ID" value="RKF06659.1"/>
    <property type="molecule type" value="Genomic_DNA"/>
</dbReference>
<keyword evidence="2 4" id="KW-0479">Metal-binding</keyword>
<sequence>MVLIATAGVAAFWLLSAPVRLAATDLAVFEAHEPDLANGENLFWAGGCASCHAAPDAEGDARSILSGGLALESPYGVFGVPGISPDPDTGIGGWSFYDFANAMKRGVAPDGRHYYPSFPYASYAKMPLTDLADLWAYLKTLPVPDSAAEIPQTQLSFPFNMRRGIGLWKRVYLDEGPVVADDALGDDPVLTRGRYLVEGPGHCGECHTPRNIGLAMDGSRWLAGAPNPEGEGRVPNITGHADGLAGWTADDIAYGLESGFTPAFDSMGGSMASVVKNLANAAAEDRAAIAAYLKAIPEIPDG</sequence>
<dbReference type="Proteomes" id="UP000246132">
    <property type="component" value="Unassembled WGS sequence"/>
</dbReference>
<keyword evidence="1 4" id="KW-0349">Heme</keyword>
<dbReference type="PANTHER" id="PTHR35008:SF8">
    <property type="entry name" value="ALCOHOL DEHYDROGENASE CYTOCHROME C SUBUNIT"/>
    <property type="match status" value="1"/>
</dbReference>
<evidence type="ECO:0000256" key="1">
    <source>
        <dbReference type="ARBA" id="ARBA00022617"/>
    </source>
</evidence>
<dbReference type="PANTHER" id="PTHR35008">
    <property type="entry name" value="BLL4482 PROTEIN-RELATED"/>
    <property type="match status" value="1"/>
</dbReference>
<dbReference type="GO" id="GO:0020037">
    <property type="term" value="F:heme binding"/>
    <property type="evidence" value="ECO:0007669"/>
    <property type="project" value="InterPro"/>
</dbReference>
<comment type="caution">
    <text evidence="7">The sequence shown here is derived from an EMBL/GenBank/DDBJ whole genome shotgun (WGS) entry which is preliminary data.</text>
</comment>
<evidence type="ECO:0000313" key="7">
    <source>
        <dbReference type="EMBL" id="RKF06659.1"/>
    </source>
</evidence>
<dbReference type="OrthoDB" id="9811281at2"/>
<dbReference type="InterPro" id="IPR036909">
    <property type="entry name" value="Cyt_c-like_dom_sf"/>
</dbReference>
<dbReference type="PROSITE" id="PS51007">
    <property type="entry name" value="CYTC"/>
    <property type="match status" value="2"/>
</dbReference>